<gene>
    <name evidence="2" type="ORF">NBRC116598_24390</name>
</gene>
<feature type="domain" description="PAS fold-3" evidence="1">
    <location>
        <begin position="39"/>
        <end position="106"/>
    </location>
</feature>
<comment type="caution">
    <text evidence="2">The sequence shown here is derived from an EMBL/GenBank/DDBJ whole genome shotgun (WGS) entry which is preliminary data.</text>
</comment>
<name>A0ABQ0AM99_9RHOB</name>
<evidence type="ECO:0000313" key="3">
    <source>
        <dbReference type="Proteomes" id="UP001441944"/>
    </source>
</evidence>
<dbReference type="EMBL" id="BAABWU010000008">
    <property type="protein sequence ID" value="GAA6196995.1"/>
    <property type="molecule type" value="Genomic_DNA"/>
</dbReference>
<dbReference type="InterPro" id="IPR013655">
    <property type="entry name" value="PAS_fold_3"/>
</dbReference>
<keyword evidence="3" id="KW-1185">Reference proteome</keyword>
<dbReference type="InterPro" id="IPR000014">
    <property type="entry name" value="PAS"/>
</dbReference>
<accession>A0ABQ0AM99</accession>
<sequence>MTINDRRLHARPTQGEAPFGLHEVFISRTDERGVIKAANYVFKRVAHYEWDELLGAPHRIIRHPDMPKGVFHLLWETLKRGESIGAYVKNKTKDGLHYWVFAVIVPCPGGYLSARICPSSAMFTEVKNAYAELLQAEGDGDLSPSDSAELLKKWVLSKGYENYHQFCTAALTEELLSRSAGLDTAPDPKILQLQQTVSDANALVAETKSLIGEFDAMRTIPHNLRVIASRIEPAGGPVTVLSQNYGSMSSEMSNWFEANVMGENSNFHKIKVAVTNRLFVEGMTRILEECDDLLSKERRALGTADIAKEREILANLIKREREQACKGGEQVNFEADRIQHACNVMHRQFLGLSTTRVLCKIEAARLPKDGETLDDIINQLGSFQRSIAERLTTIAKLSDQIRAIE</sequence>
<proteinExistence type="predicted"/>
<evidence type="ECO:0000259" key="1">
    <source>
        <dbReference type="Pfam" id="PF08447"/>
    </source>
</evidence>
<dbReference type="Proteomes" id="UP001441944">
    <property type="component" value="Unassembled WGS sequence"/>
</dbReference>
<reference evidence="2 3" key="1">
    <citation type="submission" date="2024-04" db="EMBL/GenBank/DDBJ databases">
        <title>Draft genome sequence of Pseudophaeobacter arcticus NBRC 116598.</title>
        <authorList>
            <person name="Miyakawa T."/>
            <person name="Kusuya Y."/>
            <person name="Miura T."/>
        </authorList>
    </citation>
    <scope>NUCLEOTIDE SEQUENCE [LARGE SCALE GENOMIC DNA]</scope>
    <source>
        <strain evidence="2 3">SU-CL00105</strain>
    </source>
</reference>
<organism evidence="2 3">
    <name type="scientific">Pseudophaeobacter arcticus</name>
    <dbReference type="NCBI Taxonomy" id="385492"/>
    <lineage>
        <taxon>Bacteria</taxon>
        <taxon>Pseudomonadati</taxon>
        <taxon>Pseudomonadota</taxon>
        <taxon>Alphaproteobacteria</taxon>
        <taxon>Rhodobacterales</taxon>
        <taxon>Paracoccaceae</taxon>
        <taxon>Pseudophaeobacter</taxon>
    </lineage>
</organism>
<dbReference type="SUPFAM" id="SSF55785">
    <property type="entry name" value="PYP-like sensor domain (PAS domain)"/>
    <property type="match status" value="1"/>
</dbReference>
<dbReference type="InterPro" id="IPR035965">
    <property type="entry name" value="PAS-like_dom_sf"/>
</dbReference>
<dbReference type="CDD" id="cd00130">
    <property type="entry name" value="PAS"/>
    <property type="match status" value="1"/>
</dbReference>
<evidence type="ECO:0000313" key="2">
    <source>
        <dbReference type="EMBL" id="GAA6196995.1"/>
    </source>
</evidence>
<dbReference type="RefSeq" id="WP_353400435.1">
    <property type="nucleotide sequence ID" value="NZ_BAABWU010000008.1"/>
</dbReference>
<protein>
    <recommendedName>
        <fullName evidence="1">PAS fold-3 domain-containing protein</fullName>
    </recommendedName>
</protein>
<dbReference type="Gene3D" id="3.30.450.20">
    <property type="entry name" value="PAS domain"/>
    <property type="match status" value="1"/>
</dbReference>
<dbReference type="Pfam" id="PF08447">
    <property type="entry name" value="PAS_3"/>
    <property type="match status" value="1"/>
</dbReference>